<dbReference type="Pfam" id="PF10142">
    <property type="entry name" value="PhoPQ_related"/>
    <property type="match status" value="1"/>
</dbReference>
<dbReference type="Gene3D" id="3.40.50.1820">
    <property type="entry name" value="alpha/beta hydrolase"/>
    <property type="match status" value="1"/>
</dbReference>
<accession>A0A1X0WBI7</accession>
<dbReference type="InterPro" id="IPR029058">
    <property type="entry name" value="AB_hydrolase_fold"/>
</dbReference>
<dbReference type="RefSeq" id="WP_017491089.1">
    <property type="nucleotide sequence ID" value="NZ_CP049603.1"/>
</dbReference>
<keyword evidence="3" id="KW-1185">Reference proteome</keyword>
<dbReference type="PANTHER" id="PTHR31497">
    <property type="entry name" value="AUTOCRINE PROLIFERATION REPRESSOR PROTEIN A"/>
    <property type="match status" value="1"/>
</dbReference>
<gene>
    <name evidence="2" type="ORF">BS640_17835</name>
</gene>
<keyword evidence="1" id="KW-0732">Signal</keyword>
<evidence type="ECO:0000256" key="1">
    <source>
        <dbReference type="SAM" id="SignalP"/>
    </source>
</evidence>
<protein>
    <submittedName>
        <fullName evidence="2">PhoPQ-regulated protein</fullName>
    </submittedName>
</protein>
<reference evidence="2 3" key="1">
    <citation type="journal article" date="2017" name="Int. J. Syst. Evol. Microbiol.">
        <title>Rouxiella badensis sp. nov. and Rouxiella silvae sp. nov. isolated from peat bog soil in Germany and emendation of the genus description.</title>
        <authorList>
            <person name="Le Fleche-Mateos A."/>
            <person name="Kugler J.H."/>
            <person name="Hansen S.H."/>
            <person name="Syldatk C."/>
            <person name="Hausmann R."/>
            <person name="Lomprez F."/>
            <person name="Vandenbogaert M."/>
            <person name="Manuguerra J.C."/>
            <person name="Grimont P.A."/>
        </authorList>
    </citation>
    <scope>NUCLEOTIDE SEQUENCE [LARGE SCALE GENOMIC DNA]</scope>
    <source>
        <strain evidence="2 3">DSM 100043</strain>
    </source>
</reference>
<dbReference type="STRING" id="1646377.BS640_17835"/>
<feature type="signal peptide" evidence="1">
    <location>
        <begin position="1"/>
        <end position="20"/>
    </location>
</feature>
<dbReference type="InterPro" id="IPR009199">
    <property type="entry name" value="PhoPQ-act_pathogen-rel_PqaA"/>
</dbReference>
<name>A0A1X0WBI7_9GAMM</name>
<dbReference type="PANTHER" id="PTHR31497:SF0">
    <property type="entry name" value="AUTOCRINE PROLIFERATION REPRESSOR PROTEIN A"/>
    <property type="match status" value="1"/>
</dbReference>
<comment type="caution">
    <text evidence="2">The sequence shown here is derived from an EMBL/GenBank/DDBJ whole genome shotgun (WGS) entry which is preliminary data.</text>
</comment>
<dbReference type="AlphaFoldDB" id="A0A1X0WBI7"/>
<proteinExistence type="predicted"/>
<dbReference type="Proteomes" id="UP000192536">
    <property type="component" value="Unassembled WGS sequence"/>
</dbReference>
<evidence type="ECO:0000313" key="2">
    <source>
        <dbReference type="EMBL" id="ORJ24167.1"/>
    </source>
</evidence>
<organism evidence="2 3">
    <name type="scientific">Rouxiella badensis</name>
    <dbReference type="NCBI Taxonomy" id="1646377"/>
    <lineage>
        <taxon>Bacteria</taxon>
        <taxon>Pseudomonadati</taxon>
        <taxon>Pseudomonadota</taxon>
        <taxon>Gammaproteobacteria</taxon>
        <taxon>Enterobacterales</taxon>
        <taxon>Yersiniaceae</taxon>
        <taxon>Rouxiella</taxon>
    </lineage>
</organism>
<dbReference type="SUPFAM" id="SSF53474">
    <property type="entry name" value="alpha/beta-Hydrolases"/>
    <property type="match status" value="1"/>
</dbReference>
<evidence type="ECO:0000313" key="3">
    <source>
        <dbReference type="Proteomes" id="UP000192536"/>
    </source>
</evidence>
<dbReference type="PIRSF" id="PIRSF014728">
    <property type="entry name" value="PqaA"/>
    <property type="match status" value="1"/>
</dbReference>
<dbReference type="EMBL" id="MRWE01000034">
    <property type="protein sequence ID" value="ORJ24167.1"/>
    <property type="molecule type" value="Genomic_DNA"/>
</dbReference>
<feature type="chain" id="PRO_5010853506" evidence="1">
    <location>
        <begin position="21"/>
        <end position="476"/>
    </location>
</feature>
<sequence>MKKIHYLISSLLFLTSEIFAATNTPDNACKDMKANDPSAVISCYRQTLASQPLKYWFLSNQVYGDVEVNRYQMISQSWSPENLVSPSQWLENVAIGIPKHPKSTRALIAVDMDEGTLLKVVQETNTIVISLKTIPNNNLVYQNDNKVRVEDDSIARTWKLFTEDPAQRQLLPLHVPMAATISQTIRLAKKELVHWNIDQFIVTGASKRGWATWLSAVSDPSVVAIVPFVIDVLDTDSVMKNIYRSYGGNWPVAFTPYYNQGIDKLVNSSNFIKLMKIEDPLQYMDTPSESRLAIPKYIVNASGDDFFVPDNTRYYYDKLPGTKSLRIAPNTGHIGIQDDFEKSLVPFINRIQNNKALPTLAIAPYRQNKSNSLNITFSEKPLKVIRWTATNPAARDFRFACGIKYIASDITMNGGNNVSVPLSYPGPGWQATFVEATFSDGYIATSQVYITPDDKYPTTPPPANGDACTTLAGRGL</sequence>